<sequence>MITRTHSDAAVPYYEKPYYVVSAGELAYEAYIVLREALRDSSKVDIGQLAVRGSEHLVSLKPCGNGLVLEALRYADEVHQELPDM</sequence>
<proteinExistence type="predicted"/>
<dbReference type="PANTHER" id="PTHR41251:SF1">
    <property type="entry name" value="NON-HOMOLOGOUS END JOINING PROTEIN KU"/>
    <property type="match status" value="1"/>
</dbReference>
<dbReference type="InterPro" id="IPR016194">
    <property type="entry name" value="SPOC-like_C_dom_sf"/>
</dbReference>
<protein>
    <recommendedName>
        <fullName evidence="2">Ku domain-containing protein</fullName>
    </recommendedName>
</protein>
<accession>A0A2Z2NHH7</accession>
<keyword evidence="4" id="KW-1185">Reference proteome</keyword>
<dbReference type="Proteomes" id="UP000250079">
    <property type="component" value="Chromosome"/>
</dbReference>
<dbReference type="OrthoDB" id="9795084at2"/>
<feature type="domain" description="Ku" evidence="2">
    <location>
        <begin position="11"/>
        <end position="80"/>
    </location>
</feature>
<dbReference type="SUPFAM" id="SSF100939">
    <property type="entry name" value="SPOC domain-like"/>
    <property type="match status" value="1"/>
</dbReference>
<dbReference type="EMBL" id="CP018632">
    <property type="protein sequence ID" value="ASJ70599.1"/>
    <property type="molecule type" value="Genomic_DNA"/>
</dbReference>
<keyword evidence="1" id="KW-0238">DNA-binding</keyword>
<dbReference type="GO" id="GO:0003690">
    <property type="term" value="F:double-stranded DNA binding"/>
    <property type="evidence" value="ECO:0007669"/>
    <property type="project" value="TreeGrafter"/>
</dbReference>
<evidence type="ECO:0000256" key="1">
    <source>
        <dbReference type="ARBA" id="ARBA00023125"/>
    </source>
</evidence>
<dbReference type="AlphaFoldDB" id="A0A2Z2NHH7"/>
<name>A0A2Z2NHH7_9GAMM</name>
<dbReference type="PANTHER" id="PTHR41251">
    <property type="entry name" value="NON-HOMOLOGOUS END JOINING PROTEIN KU"/>
    <property type="match status" value="1"/>
</dbReference>
<dbReference type="KEGG" id="gai:IMCC3135_02430"/>
<dbReference type="RefSeq" id="WP_088916128.1">
    <property type="nucleotide sequence ID" value="NZ_CP018632.1"/>
</dbReference>
<dbReference type="GO" id="GO:0006303">
    <property type="term" value="P:double-strand break repair via nonhomologous end joining"/>
    <property type="evidence" value="ECO:0007669"/>
    <property type="project" value="InterPro"/>
</dbReference>
<organism evidence="3 4">
    <name type="scientific">Granulosicoccus antarcticus IMCC3135</name>
    <dbReference type="NCBI Taxonomy" id="1192854"/>
    <lineage>
        <taxon>Bacteria</taxon>
        <taxon>Pseudomonadati</taxon>
        <taxon>Pseudomonadota</taxon>
        <taxon>Gammaproteobacteria</taxon>
        <taxon>Chromatiales</taxon>
        <taxon>Granulosicoccaceae</taxon>
        <taxon>Granulosicoccus</taxon>
    </lineage>
</organism>
<evidence type="ECO:0000313" key="4">
    <source>
        <dbReference type="Proteomes" id="UP000250079"/>
    </source>
</evidence>
<dbReference type="Pfam" id="PF02735">
    <property type="entry name" value="Ku"/>
    <property type="match status" value="1"/>
</dbReference>
<evidence type="ECO:0000259" key="2">
    <source>
        <dbReference type="Pfam" id="PF02735"/>
    </source>
</evidence>
<dbReference type="InterPro" id="IPR009187">
    <property type="entry name" value="Prok_Ku"/>
</dbReference>
<gene>
    <name evidence="3" type="ORF">IMCC3135_02430</name>
</gene>
<dbReference type="InterPro" id="IPR006164">
    <property type="entry name" value="DNA_bd_Ku70/Ku80"/>
</dbReference>
<evidence type="ECO:0000313" key="3">
    <source>
        <dbReference type="EMBL" id="ASJ70599.1"/>
    </source>
</evidence>
<reference evidence="3 4" key="1">
    <citation type="submission" date="2016-12" db="EMBL/GenBank/DDBJ databases">
        <authorList>
            <person name="Song W.-J."/>
            <person name="Kurnit D.M."/>
        </authorList>
    </citation>
    <scope>NUCLEOTIDE SEQUENCE [LARGE SCALE GENOMIC DNA]</scope>
    <source>
        <strain evidence="3 4">IMCC3135</strain>
    </source>
</reference>